<evidence type="ECO:0000256" key="5">
    <source>
        <dbReference type="ARBA" id="ARBA00022977"/>
    </source>
</evidence>
<evidence type="ECO:0000313" key="14">
    <source>
        <dbReference type="Proteomes" id="UP000316562"/>
    </source>
</evidence>
<dbReference type="UniPathway" id="UPA00060">
    <property type="reaction ID" value="UER00141"/>
</dbReference>
<dbReference type="PANTHER" id="PTHR20857:SF23">
    <property type="entry name" value="THIAMINE BIOSYNTHETIC BIFUNCTIONAL ENZYME"/>
    <property type="match status" value="1"/>
</dbReference>
<feature type="binding site" evidence="9">
    <location>
        <position position="124"/>
    </location>
    <ligand>
        <name>4-amino-2-methyl-5-(diphosphooxymethyl)pyrimidine</name>
        <dbReference type="ChEBI" id="CHEBI:57841"/>
    </ligand>
</feature>
<dbReference type="PANTHER" id="PTHR20857">
    <property type="entry name" value="THIAMINE-PHOSPHATE PYROPHOSPHORYLASE"/>
    <property type="match status" value="1"/>
</dbReference>
<evidence type="ECO:0000259" key="12">
    <source>
        <dbReference type="Pfam" id="PF02581"/>
    </source>
</evidence>
<feature type="binding site" evidence="9">
    <location>
        <position position="87"/>
    </location>
    <ligand>
        <name>Mg(2+)</name>
        <dbReference type="ChEBI" id="CHEBI:18420"/>
    </ligand>
</feature>
<dbReference type="Proteomes" id="UP000316562">
    <property type="component" value="Unassembled WGS sequence"/>
</dbReference>
<comment type="catalytic activity">
    <reaction evidence="6 9 10">
        <text>4-methyl-5-(2-phosphooxyethyl)-thiazole + 4-amino-2-methyl-5-(diphosphooxymethyl)pyrimidine + H(+) = thiamine phosphate + diphosphate</text>
        <dbReference type="Rhea" id="RHEA:22328"/>
        <dbReference type="ChEBI" id="CHEBI:15378"/>
        <dbReference type="ChEBI" id="CHEBI:33019"/>
        <dbReference type="ChEBI" id="CHEBI:37575"/>
        <dbReference type="ChEBI" id="CHEBI:57841"/>
        <dbReference type="ChEBI" id="CHEBI:58296"/>
        <dbReference type="EC" id="2.5.1.3"/>
    </reaction>
</comment>
<evidence type="ECO:0000256" key="7">
    <source>
        <dbReference type="ARBA" id="ARBA00047851"/>
    </source>
</evidence>
<feature type="binding site" evidence="9">
    <location>
        <position position="153"/>
    </location>
    <ligand>
        <name>4-amino-2-methyl-5-(diphosphooxymethyl)pyrimidine</name>
        <dbReference type="ChEBI" id="CHEBI:57841"/>
    </ligand>
</feature>
<evidence type="ECO:0000256" key="11">
    <source>
        <dbReference type="RuleBase" id="RU004253"/>
    </source>
</evidence>
<evidence type="ECO:0000256" key="8">
    <source>
        <dbReference type="ARBA" id="ARBA00047883"/>
    </source>
</evidence>
<keyword evidence="4 9" id="KW-0460">Magnesium</keyword>
<evidence type="ECO:0000256" key="6">
    <source>
        <dbReference type="ARBA" id="ARBA00047334"/>
    </source>
</evidence>
<dbReference type="InterPro" id="IPR036206">
    <property type="entry name" value="ThiamineP_synth_sf"/>
</dbReference>
<feature type="binding site" evidence="9">
    <location>
        <begin position="150"/>
        <end position="152"/>
    </location>
    <ligand>
        <name>2-[(2R,5Z)-2-carboxy-4-methylthiazol-5(2H)-ylidene]ethyl phosphate</name>
        <dbReference type="ChEBI" id="CHEBI:62899"/>
    </ligand>
</feature>
<dbReference type="FunFam" id="3.20.20.70:FF:000096">
    <property type="entry name" value="Thiamine-phosphate synthase"/>
    <property type="match status" value="1"/>
</dbReference>
<keyword evidence="5 9" id="KW-0784">Thiamine biosynthesis</keyword>
<dbReference type="HAMAP" id="MF_00097">
    <property type="entry name" value="TMP_synthase"/>
    <property type="match status" value="1"/>
</dbReference>
<comment type="catalytic activity">
    <reaction evidence="8 9 10">
        <text>2-[(2R,5Z)-2-carboxy-4-methylthiazol-5(2H)-ylidene]ethyl phosphate + 4-amino-2-methyl-5-(diphosphooxymethyl)pyrimidine + 2 H(+) = thiamine phosphate + CO2 + diphosphate</text>
        <dbReference type="Rhea" id="RHEA:47844"/>
        <dbReference type="ChEBI" id="CHEBI:15378"/>
        <dbReference type="ChEBI" id="CHEBI:16526"/>
        <dbReference type="ChEBI" id="CHEBI:33019"/>
        <dbReference type="ChEBI" id="CHEBI:37575"/>
        <dbReference type="ChEBI" id="CHEBI:57841"/>
        <dbReference type="ChEBI" id="CHEBI:62899"/>
        <dbReference type="EC" id="2.5.1.3"/>
    </reaction>
</comment>
<evidence type="ECO:0000256" key="9">
    <source>
        <dbReference type="HAMAP-Rule" id="MF_00097"/>
    </source>
</evidence>
<organism evidence="13 14">
    <name type="scientific">Acididesulfobacter guangdongensis</name>
    <dbReference type="NCBI Taxonomy" id="2597225"/>
    <lineage>
        <taxon>Bacteria</taxon>
        <taxon>Deltaproteobacteria</taxon>
        <taxon>Candidatus Acidulodesulfobacterales</taxon>
        <taxon>Candidatus Acididesulfobacter</taxon>
    </lineage>
</organism>
<comment type="cofactor">
    <cofactor evidence="9">
        <name>Mg(2+)</name>
        <dbReference type="ChEBI" id="CHEBI:18420"/>
    </cofactor>
    <text evidence="9">Binds 1 Mg(2+) ion per subunit.</text>
</comment>
<dbReference type="SUPFAM" id="SSF51391">
    <property type="entry name" value="Thiamin phosphate synthase"/>
    <property type="match status" value="1"/>
</dbReference>
<gene>
    <name evidence="9 13" type="primary">thiE</name>
    <name evidence="13" type="ORF">EVJ46_06725</name>
</gene>
<dbReference type="Gene3D" id="3.20.20.70">
    <property type="entry name" value="Aldolase class I"/>
    <property type="match status" value="1"/>
</dbReference>
<feature type="binding site" evidence="9">
    <location>
        <position position="181"/>
    </location>
    <ligand>
        <name>2-[(2R,5Z)-2-carboxy-4-methylthiazol-5(2H)-ylidene]ethyl phosphate</name>
        <dbReference type="ChEBI" id="CHEBI:62899"/>
    </ligand>
</feature>
<dbReference type="NCBIfam" id="TIGR00693">
    <property type="entry name" value="thiE"/>
    <property type="match status" value="1"/>
</dbReference>
<evidence type="ECO:0000256" key="1">
    <source>
        <dbReference type="ARBA" id="ARBA00005165"/>
    </source>
</evidence>
<dbReference type="GO" id="GO:0009229">
    <property type="term" value="P:thiamine diphosphate biosynthetic process"/>
    <property type="evidence" value="ECO:0007669"/>
    <property type="project" value="UniProtKB-UniRule"/>
</dbReference>
<evidence type="ECO:0000256" key="4">
    <source>
        <dbReference type="ARBA" id="ARBA00022842"/>
    </source>
</evidence>
<dbReference type="GO" id="GO:0004789">
    <property type="term" value="F:thiamine-phosphate diphosphorylase activity"/>
    <property type="evidence" value="ECO:0007669"/>
    <property type="project" value="UniProtKB-UniRule"/>
</dbReference>
<evidence type="ECO:0000256" key="10">
    <source>
        <dbReference type="RuleBase" id="RU003826"/>
    </source>
</evidence>
<comment type="similarity">
    <text evidence="9 10">Belongs to the thiamine-phosphate synthase family.</text>
</comment>
<feature type="binding site" evidence="9">
    <location>
        <begin position="201"/>
        <end position="202"/>
    </location>
    <ligand>
        <name>2-[(2R,5Z)-2-carboxy-4-methylthiazol-5(2H)-ylidene]ethyl phosphate</name>
        <dbReference type="ChEBI" id="CHEBI:62899"/>
    </ligand>
</feature>
<reference evidence="13 14" key="1">
    <citation type="journal article" date="2019" name="ISME J.">
        <title>Insights into ecological role of a new deltaproteobacterial order Candidatus Acidulodesulfobacterales by metagenomics and metatranscriptomics.</title>
        <authorList>
            <person name="Tan S."/>
            <person name="Liu J."/>
            <person name="Fang Y."/>
            <person name="Hedlund B.P."/>
            <person name="Lian Z.H."/>
            <person name="Huang L.Y."/>
            <person name="Li J.T."/>
            <person name="Huang L.N."/>
            <person name="Li W.J."/>
            <person name="Jiang H.C."/>
            <person name="Dong H.L."/>
            <person name="Shu W.S."/>
        </authorList>
    </citation>
    <scope>NUCLEOTIDE SEQUENCE [LARGE SCALE GENOMIC DNA]</scope>
    <source>
        <strain evidence="13">AP2</strain>
    </source>
</reference>
<evidence type="ECO:0000256" key="3">
    <source>
        <dbReference type="ARBA" id="ARBA00022723"/>
    </source>
</evidence>
<comment type="function">
    <text evidence="9">Condenses 4-methyl-5-(beta-hydroxyethyl)thiazole monophosphate (THZ-P) and 2-methyl-4-amino-5-hydroxymethyl pyrimidine pyrophosphate (HMP-PP) to form thiamine monophosphate (TMP).</text>
</comment>
<dbReference type="EMBL" id="SGBC01000003">
    <property type="protein sequence ID" value="RZD15886.1"/>
    <property type="molecule type" value="Genomic_DNA"/>
</dbReference>
<proteinExistence type="inferred from homology"/>
<dbReference type="AlphaFoldDB" id="A0A519BF30"/>
<dbReference type="Pfam" id="PF02581">
    <property type="entry name" value="TMP-TENI"/>
    <property type="match status" value="1"/>
</dbReference>
<feature type="binding site" evidence="9">
    <location>
        <begin position="49"/>
        <end position="53"/>
    </location>
    <ligand>
        <name>4-amino-2-methyl-5-(diphosphooxymethyl)pyrimidine</name>
        <dbReference type="ChEBI" id="CHEBI:57841"/>
    </ligand>
</feature>
<evidence type="ECO:0000256" key="2">
    <source>
        <dbReference type="ARBA" id="ARBA00022679"/>
    </source>
</evidence>
<comment type="catalytic activity">
    <reaction evidence="7 9 10">
        <text>2-(2-carboxy-4-methylthiazol-5-yl)ethyl phosphate + 4-amino-2-methyl-5-(diphosphooxymethyl)pyrimidine + 2 H(+) = thiamine phosphate + CO2 + diphosphate</text>
        <dbReference type="Rhea" id="RHEA:47848"/>
        <dbReference type="ChEBI" id="CHEBI:15378"/>
        <dbReference type="ChEBI" id="CHEBI:16526"/>
        <dbReference type="ChEBI" id="CHEBI:33019"/>
        <dbReference type="ChEBI" id="CHEBI:37575"/>
        <dbReference type="ChEBI" id="CHEBI:57841"/>
        <dbReference type="ChEBI" id="CHEBI:62890"/>
        <dbReference type="EC" id="2.5.1.3"/>
    </reaction>
</comment>
<dbReference type="CDD" id="cd00564">
    <property type="entry name" value="TMP_TenI"/>
    <property type="match status" value="1"/>
</dbReference>
<comment type="caution">
    <text evidence="13">The sequence shown here is derived from an EMBL/GenBank/DDBJ whole genome shotgun (WGS) entry which is preliminary data.</text>
</comment>
<protein>
    <recommendedName>
        <fullName evidence="9">Thiamine-phosphate synthase</fullName>
        <shortName evidence="9">TP synthase</shortName>
        <shortName evidence="9">TPS</shortName>
        <ecNumber evidence="9">2.5.1.3</ecNumber>
    </recommendedName>
    <alternativeName>
        <fullName evidence="9">Thiamine-phosphate pyrophosphorylase</fullName>
        <shortName evidence="9">TMP pyrophosphorylase</shortName>
        <shortName evidence="9">TMP-PPase</shortName>
    </alternativeName>
</protein>
<sequence length="226" mass="24268">MSFLKVNTFNKQFILNIITPEYTGSAEDVADEIINLGSIAVKSETFLFQLRNKNINGKDLYCIAVKLIKFFSLCGCKENKPLVIINDRADIAALSGADGVHVGDDDLPLTYIKKIYPQLIAGVSVKNPDEAKKAETEGADYVGAGSVFNTSSKSDAGKAIGVDMLAEICRSVKIPVIAIGGINLDNVETIINTGIKGVAVISAVAGAEDPLDAARKFNNIRQYKIR</sequence>
<evidence type="ECO:0000313" key="13">
    <source>
        <dbReference type="EMBL" id="RZD15886.1"/>
    </source>
</evidence>
<dbReference type="InterPro" id="IPR034291">
    <property type="entry name" value="TMP_synthase"/>
</dbReference>
<dbReference type="GO" id="GO:0009228">
    <property type="term" value="P:thiamine biosynthetic process"/>
    <property type="evidence" value="ECO:0007669"/>
    <property type="project" value="UniProtKB-KW"/>
</dbReference>
<dbReference type="InterPro" id="IPR013785">
    <property type="entry name" value="Aldolase_TIM"/>
</dbReference>
<keyword evidence="2 9" id="KW-0808">Transferase</keyword>
<feature type="binding site" evidence="9">
    <location>
        <position position="86"/>
    </location>
    <ligand>
        <name>4-amino-2-methyl-5-(diphosphooxymethyl)pyrimidine</name>
        <dbReference type="ChEBI" id="CHEBI:57841"/>
    </ligand>
</feature>
<keyword evidence="3 9" id="KW-0479">Metal-binding</keyword>
<dbReference type="InterPro" id="IPR022998">
    <property type="entry name" value="ThiamineP_synth_TenI"/>
</dbReference>
<feature type="binding site" evidence="9">
    <location>
        <position position="106"/>
    </location>
    <ligand>
        <name>Mg(2+)</name>
        <dbReference type="ChEBI" id="CHEBI:18420"/>
    </ligand>
</feature>
<comment type="pathway">
    <text evidence="1 9 11">Cofactor biosynthesis; thiamine diphosphate biosynthesis; thiamine phosphate from 4-amino-2-methyl-5-diphosphomethylpyrimidine and 4-methyl-5-(2-phosphoethyl)-thiazole: step 1/1.</text>
</comment>
<accession>A0A519BF30</accession>
<dbReference type="GO" id="GO:0000287">
    <property type="term" value="F:magnesium ion binding"/>
    <property type="evidence" value="ECO:0007669"/>
    <property type="project" value="UniProtKB-UniRule"/>
</dbReference>
<name>A0A519BF30_ACIG2</name>
<dbReference type="GO" id="GO:0005737">
    <property type="term" value="C:cytoplasm"/>
    <property type="evidence" value="ECO:0007669"/>
    <property type="project" value="TreeGrafter"/>
</dbReference>
<feature type="domain" description="Thiamine phosphate synthase/TenI" evidence="12">
    <location>
        <begin position="28"/>
        <end position="204"/>
    </location>
</feature>
<dbReference type="EC" id="2.5.1.3" evidence="9"/>